<evidence type="ECO:0000256" key="3">
    <source>
        <dbReference type="ARBA" id="ARBA00023239"/>
    </source>
</evidence>
<keyword evidence="3 5" id="KW-0456">Lyase</keyword>
<keyword evidence="6" id="KW-0032">Aminotransferase</keyword>
<evidence type="ECO:0000256" key="2">
    <source>
        <dbReference type="ARBA" id="ARBA00022898"/>
    </source>
</evidence>
<accession>A0A9J7BS23</accession>
<evidence type="ECO:0000256" key="1">
    <source>
        <dbReference type="ARBA" id="ARBA00001933"/>
    </source>
</evidence>
<organism evidence="6 7">
    <name type="scientific">Occallatibacter riparius</name>
    <dbReference type="NCBI Taxonomy" id="1002689"/>
    <lineage>
        <taxon>Bacteria</taxon>
        <taxon>Pseudomonadati</taxon>
        <taxon>Acidobacteriota</taxon>
        <taxon>Terriglobia</taxon>
        <taxon>Terriglobales</taxon>
        <taxon>Acidobacteriaceae</taxon>
        <taxon>Occallatibacter</taxon>
    </lineage>
</organism>
<comment type="similarity">
    <text evidence="5">Belongs to the group II decarboxylase family.</text>
</comment>
<dbReference type="Gene3D" id="3.40.640.10">
    <property type="entry name" value="Type I PLP-dependent aspartate aminotransferase-like (Major domain)"/>
    <property type="match status" value="1"/>
</dbReference>
<comment type="cofactor">
    <cofactor evidence="1 4 5">
        <name>pyridoxal 5'-phosphate</name>
        <dbReference type="ChEBI" id="CHEBI:597326"/>
    </cofactor>
</comment>
<evidence type="ECO:0000256" key="4">
    <source>
        <dbReference type="PIRSR" id="PIRSR602129-50"/>
    </source>
</evidence>
<dbReference type="SUPFAM" id="SSF53383">
    <property type="entry name" value="PLP-dependent transferases"/>
    <property type="match status" value="1"/>
</dbReference>
<proteinExistence type="inferred from homology"/>
<dbReference type="InterPro" id="IPR021115">
    <property type="entry name" value="Pyridoxal-P_BS"/>
</dbReference>
<name>A0A9J7BS23_9BACT</name>
<reference evidence="6" key="1">
    <citation type="submission" date="2021-04" db="EMBL/GenBank/DDBJ databases">
        <title>Phylogenetic analysis of Acidobacteriaceae.</title>
        <authorList>
            <person name="Qiu L."/>
            <person name="Zhang Q."/>
        </authorList>
    </citation>
    <scope>NUCLEOTIDE SEQUENCE</scope>
    <source>
        <strain evidence="6">DSM 25168</strain>
    </source>
</reference>
<dbReference type="InterPro" id="IPR015421">
    <property type="entry name" value="PyrdxlP-dep_Trfase_major"/>
</dbReference>
<dbReference type="EMBL" id="CP093313">
    <property type="protein sequence ID" value="UWZ85667.1"/>
    <property type="molecule type" value="Genomic_DNA"/>
</dbReference>
<dbReference type="GO" id="GO:0030170">
    <property type="term" value="F:pyridoxal phosphate binding"/>
    <property type="evidence" value="ECO:0007669"/>
    <property type="project" value="InterPro"/>
</dbReference>
<gene>
    <name evidence="6" type="ORF">MOP44_06910</name>
</gene>
<dbReference type="Proteomes" id="UP001059380">
    <property type="component" value="Chromosome"/>
</dbReference>
<dbReference type="InterPro" id="IPR015424">
    <property type="entry name" value="PyrdxlP-dep_Trfase"/>
</dbReference>
<dbReference type="PANTHER" id="PTHR42735">
    <property type="match status" value="1"/>
</dbReference>
<evidence type="ECO:0000256" key="5">
    <source>
        <dbReference type="RuleBase" id="RU000382"/>
    </source>
</evidence>
<dbReference type="PROSITE" id="PS00392">
    <property type="entry name" value="DDC_GAD_HDC_YDC"/>
    <property type="match status" value="1"/>
</dbReference>
<dbReference type="GO" id="GO:0019752">
    <property type="term" value="P:carboxylic acid metabolic process"/>
    <property type="evidence" value="ECO:0007669"/>
    <property type="project" value="InterPro"/>
</dbReference>
<evidence type="ECO:0000313" key="7">
    <source>
        <dbReference type="Proteomes" id="UP001059380"/>
    </source>
</evidence>
<evidence type="ECO:0000313" key="6">
    <source>
        <dbReference type="EMBL" id="UWZ85667.1"/>
    </source>
</evidence>
<dbReference type="RefSeq" id="WP_260795255.1">
    <property type="nucleotide sequence ID" value="NZ_CP093313.1"/>
</dbReference>
<protein>
    <submittedName>
        <fullName evidence="6">Aminotransferase class I/II-fold pyridoxal phosphate-dependent enzyme</fullName>
    </submittedName>
</protein>
<dbReference type="InterPro" id="IPR002129">
    <property type="entry name" value="PyrdxlP-dep_de-COase"/>
</dbReference>
<dbReference type="PANTHER" id="PTHR42735:SF4">
    <property type="entry name" value="PYRIDOXAL PHOSPHATE-DEPENDENT DECARBOXYLASE FAMILY PROTEIN"/>
    <property type="match status" value="1"/>
</dbReference>
<keyword evidence="2 4" id="KW-0663">Pyridoxal phosphate</keyword>
<keyword evidence="6" id="KW-0808">Transferase</keyword>
<feature type="modified residue" description="N6-(pyridoxal phosphate)lysine" evidence="4">
    <location>
        <position position="267"/>
    </location>
</feature>
<dbReference type="InterPro" id="IPR050477">
    <property type="entry name" value="GrpII_AminoAcid_Decarb"/>
</dbReference>
<dbReference type="GO" id="GO:0008483">
    <property type="term" value="F:transaminase activity"/>
    <property type="evidence" value="ECO:0007669"/>
    <property type="project" value="UniProtKB-KW"/>
</dbReference>
<dbReference type="KEGG" id="orp:MOP44_06910"/>
<dbReference type="GO" id="GO:0016831">
    <property type="term" value="F:carboxy-lyase activity"/>
    <property type="evidence" value="ECO:0007669"/>
    <property type="project" value="InterPro"/>
</dbReference>
<dbReference type="AlphaFoldDB" id="A0A9J7BS23"/>
<dbReference type="Pfam" id="PF00282">
    <property type="entry name" value="Pyridoxal_deC"/>
    <property type="match status" value="1"/>
</dbReference>
<sequence length="463" mass="50296">MPQDPAKDPVPGLLAAAAARLANQFSDLPATPEITPAEAGSIAAVLEETAVRLGDNYPYFHPFYAGQMLKPPHPVARAAYALAMVINPNNHARDGGRASSEMEIEAVAHIARMFGWEAPDFLGHLTSSGTIANLEALWVAGQANPGRRILASEQAHYTHSRISAVLKLDFGAVPADNRGRMDLDALESELKKGDVGTVVATLGTTAIGAVDPLPEILALRDRYGFRVHVDAAYGGYFRLIPDSLDEPARRAFAAIDQVDSIVVDPHKHGLQPYGCGCVLFRDPGVGRFYKHDSPYTYFTSKDLHLGEISLECSRAGAAAVALWATQRLLPNVAGGEFAQGLAAGRRAALELDSRLRADPWFQPLAAGSPELDIVVWKVQADTLQQSSDLAQRVFDECARRNLHLALVQLPQQWFRTGDVPFDSNSGKNLITCLRSVLMKPAHESWLDLIWQEFKAASQQILGE</sequence>
<keyword evidence="7" id="KW-1185">Reference proteome</keyword>